<dbReference type="EMBL" id="GGMS01012204">
    <property type="protein sequence ID" value="MBY81407.1"/>
    <property type="molecule type" value="Transcribed_RNA"/>
</dbReference>
<evidence type="ECO:0000256" key="1">
    <source>
        <dbReference type="SAM" id="MobiDB-lite"/>
    </source>
</evidence>
<accession>A0A2S2QUI7</accession>
<feature type="region of interest" description="Disordered" evidence="1">
    <location>
        <begin position="1"/>
        <end position="34"/>
    </location>
</feature>
<sequence>MRVWTSKRIATSCTSSTTESDSEMPQISVPGKISRSPCRSARACAVHVIQDGILRGLPSKRVDKYIDVPMCRSFLEYSPDKSIMNISESVRNGSNRSFFFLRVF</sequence>
<protein>
    <submittedName>
        <fullName evidence="2">Uncharacterized protein</fullName>
    </submittedName>
</protein>
<evidence type="ECO:0000313" key="2">
    <source>
        <dbReference type="EMBL" id="MBY81407.1"/>
    </source>
</evidence>
<gene>
    <name evidence="2" type="ORF">g.1426</name>
</gene>
<proteinExistence type="predicted"/>
<organism evidence="2">
    <name type="scientific">Sipha flava</name>
    <name type="common">yellow sugarcane aphid</name>
    <dbReference type="NCBI Taxonomy" id="143950"/>
    <lineage>
        <taxon>Eukaryota</taxon>
        <taxon>Metazoa</taxon>
        <taxon>Ecdysozoa</taxon>
        <taxon>Arthropoda</taxon>
        <taxon>Hexapoda</taxon>
        <taxon>Insecta</taxon>
        <taxon>Pterygota</taxon>
        <taxon>Neoptera</taxon>
        <taxon>Paraneoptera</taxon>
        <taxon>Hemiptera</taxon>
        <taxon>Sternorrhyncha</taxon>
        <taxon>Aphidomorpha</taxon>
        <taxon>Aphidoidea</taxon>
        <taxon>Aphididae</taxon>
        <taxon>Sipha</taxon>
    </lineage>
</organism>
<name>A0A2S2QUI7_9HEMI</name>
<dbReference type="AlphaFoldDB" id="A0A2S2QUI7"/>
<reference evidence="2" key="1">
    <citation type="submission" date="2018-04" db="EMBL/GenBank/DDBJ databases">
        <title>Transcriptome assembly of Sipha flava.</title>
        <authorList>
            <person name="Scully E.D."/>
            <person name="Geib S.M."/>
            <person name="Palmer N.A."/>
            <person name="Koch K."/>
            <person name="Bradshaw J."/>
            <person name="Heng-Moss T."/>
            <person name="Sarath G."/>
        </authorList>
    </citation>
    <scope>NUCLEOTIDE SEQUENCE</scope>
</reference>